<protein>
    <submittedName>
        <fullName evidence="1">Uncharacterized protein</fullName>
    </submittedName>
</protein>
<accession>A0A918MC95</accession>
<dbReference type="AlphaFoldDB" id="A0A918MC95"/>
<dbReference type="Proteomes" id="UP000618795">
    <property type="component" value="Unassembled WGS sequence"/>
</dbReference>
<reference evidence="1" key="2">
    <citation type="submission" date="2020-09" db="EMBL/GenBank/DDBJ databases">
        <authorList>
            <person name="Sun Q."/>
            <person name="Ohkuma M."/>
        </authorList>
    </citation>
    <scope>NUCLEOTIDE SEQUENCE</scope>
    <source>
        <strain evidence="1">JCM 4369</strain>
    </source>
</reference>
<comment type="caution">
    <text evidence="1">The sequence shown here is derived from an EMBL/GenBank/DDBJ whole genome shotgun (WGS) entry which is preliminary data.</text>
</comment>
<evidence type="ECO:0000313" key="2">
    <source>
        <dbReference type="Proteomes" id="UP000618795"/>
    </source>
</evidence>
<gene>
    <name evidence="1" type="ORF">GCM10010260_50950</name>
</gene>
<name>A0A918MC95_9ACTN</name>
<reference evidence="1" key="1">
    <citation type="journal article" date="2014" name="Int. J. Syst. Evol. Microbiol.">
        <title>Complete genome sequence of Corynebacterium casei LMG S-19264T (=DSM 44701T), isolated from a smear-ripened cheese.</title>
        <authorList>
            <consortium name="US DOE Joint Genome Institute (JGI-PGF)"/>
            <person name="Walter F."/>
            <person name="Albersmeier A."/>
            <person name="Kalinowski J."/>
            <person name="Ruckert C."/>
        </authorList>
    </citation>
    <scope>NUCLEOTIDE SEQUENCE</scope>
    <source>
        <strain evidence="1">JCM 4369</strain>
    </source>
</reference>
<keyword evidence="2" id="KW-1185">Reference proteome</keyword>
<sequence length="673" mass="72626">MLRLPALLARPTWSLYADDQLDQAFYAIASVPRLARGPDGAAVLSLIKYRSGTDKLNGGIIELQTDLALRPEERDEALAAARAHGGDTATVRAAGGPQLATPLWLDGTASLQLLDPAAKSDERTVHTQPSLSGNNPAVFQAALTQEGATVQWDALRSARPSLQASYRLRAMARIPDGTVHAYARSADVTALWAQATALPDPRGALAQASAAGVDVLDWPADGDPELREAFISWGWEWLAPWLPPHGTPPTSDIDAVFTGAAGLPWPFDAAGTLDPPDLTRDEGCFLALDLSDPIFQQRRTVVRCNADFTTGMIAAVTARIAYGDQRHDAVFTDNDTVDQVTWTVDPALGRTIAVRPVVSFAASSATLELPELRTDNQFVLLSVDDVGRLTVDLSGAALDWSTVHHVEAGIRYQDSDHGVGLVEDTLELDASRPSQRYERTVYAPVNRPYDLRLVYTLTDGQTVVRDWSPQTGRTVLVPAPFDRWLTLRLRAAGWSGGISAFQVDLEAEDGTGRTSRNTVRLTPETGTADWRTGLAPAATGRFRYRVTTLYADGHSTVDPWKDGEGSRTLDVGPAPSRVLDVTVVADLVDFTVVKLVKTTLRHPVPTGEPATHEMVFAPGRATSESWQLPLSDDGGDGGPDYTVTSTFYLRDGDHRSTPETPGTDPIVVLRLPA</sequence>
<evidence type="ECO:0000313" key="1">
    <source>
        <dbReference type="EMBL" id="GGV07101.1"/>
    </source>
</evidence>
<dbReference type="RefSeq" id="WP_191875841.1">
    <property type="nucleotide sequence ID" value="NZ_BMTD01000012.1"/>
</dbReference>
<organism evidence="1 2">
    <name type="scientific">Streptomyces filipinensis</name>
    <dbReference type="NCBI Taxonomy" id="66887"/>
    <lineage>
        <taxon>Bacteria</taxon>
        <taxon>Bacillati</taxon>
        <taxon>Actinomycetota</taxon>
        <taxon>Actinomycetes</taxon>
        <taxon>Kitasatosporales</taxon>
        <taxon>Streptomycetaceae</taxon>
        <taxon>Streptomyces</taxon>
    </lineage>
</organism>
<dbReference type="EMBL" id="BMTD01000012">
    <property type="protein sequence ID" value="GGV07101.1"/>
    <property type="molecule type" value="Genomic_DNA"/>
</dbReference>
<proteinExistence type="predicted"/>